<reference evidence="1 2" key="1">
    <citation type="submission" date="2016-02" db="EMBL/GenBank/DDBJ databases">
        <title>Genome sequence of Clostridium tepidiprofundi DSM 19306.</title>
        <authorList>
            <person name="Poehlein A."/>
            <person name="Daniel R."/>
        </authorList>
    </citation>
    <scope>NUCLEOTIDE SEQUENCE [LARGE SCALE GENOMIC DNA]</scope>
    <source>
        <strain evidence="1 2">DSM 19306</strain>
    </source>
</reference>
<dbReference type="Proteomes" id="UP000075531">
    <property type="component" value="Unassembled WGS sequence"/>
</dbReference>
<dbReference type="PIRSF" id="PIRSF035652">
    <property type="entry name" value="CHP02436"/>
    <property type="match status" value="1"/>
</dbReference>
<dbReference type="EMBL" id="LTBA01000010">
    <property type="protein sequence ID" value="KYH34797.1"/>
    <property type="molecule type" value="Genomic_DNA"/>
</dbReference>
<dbReference type="Pfam" id="PF05635">
    <property type="entry name" value="23S_rRNA_IVP"/>
    <property type="match status" value="1"/>
</dbReference>
<proteinExistence type="predicted"/>
<dbReference type="InterPro" id="IPR036583">
    <property type="entry name" value="23S_rRNA_IVS_sf"/>
</dbReference>
<evidence type="ECO:0000313" key="2">
    <source>
        <dbReference type="Proteomes" id="UP000075531"/>
    </source>
</evidence>
<dbReference type="Gene3D" id="1.20.1440.60">
    <property type="entry name" value="23S rRNA-intervening sequence"/>
    <property type="match status" value="1"/>
</dbReference>
<sequence length="121" mass="14188">MITENNSIIYKKCFKFSLEIIDIYRILVYQKKEFIMSKQLLRSGTSIGANLSESFNAQSNKDYVSKLYISLKEASEAHYWLKLLIYSNYIEQEVGNSLIKDISEIIRILSTIIKNNKRNHQ</sequence>
<protein>
    <recommendedName>
        <fullName evidence="3">Four helix bundle protein</fullName>
    </recommendedName>
</protein>
<gene>
    <name evidence="1" type="ORF">CLTEP_12620</name>
</gene>
<name>A0A151B565_9CLOT</name>
<dbReference type="InterPro" id="IPR012657">
    <property type="entry name" value="23S_rRNA-intervening_sequence"/>
</dbReference>
<dbReference type="NCBIfam" id="TIGR02436">
    <property type="entry name" value="four helix bundle protein"/>
    <property type="match status" value="1"/>
</dbReference>
<keyword evidence="2" id="KW-1185">Reference proteome</keyword>
<dbReference type="PATRIC" id="fig|1121338.3.peg.1298"/>
<dbReference type="SUPFAM" id="SSF158446">
    <property type="entry name" value="IVS-encoded protein-like"/>
    <property type="match status" value="1"/>
</dbReference>
<dbReference type="PANTHER" id="PTHR38471:SF2">
    <property type="entry name" value="FOUR HELIX BUNDLE PROTEIN"/>
    <property type="match status" value="1"/>
</dbReference>
<evidence type="ECO:0000313" key="1">
    <source>
        <dbReference type="EMBL" id="KYH34797.1"/>
    </source>
</evidence>
<dbReference type="PANTHER" id="PTHR38471">
    <property type="entry name" value="FOUR HELIX BUNDLE PROTEIN"/>
    <property type="match status" value="1"/>
</dbReference>
<comment type="caution">
    <text evidence="1">The sequence shown here is derived from an EMBL/GenBank/DDBJ whole genome shotgun (WGS) entry which is preliminary data.</text>
</comment>
<evidence type="ECO:0008006" key="3">
    <source>
        <dbReference type="Google" id="ProtNLM"/>
    </source>
</evidence>
<dbReference type="OrthoDB" id="285993at2"/>
<dbReference type="RefSeq" id="WP_066824159.1">
    <property type="nucleotide sequence ID" value="NZ_LTBA01000010.1"/>
</dbReference>
<organism evidence="1 2">
    <name type="scientific">Clostridium tepidiprofundi DSM 19306</name>
    <dbReference type="NCBI Taxonomy" id="1121338"/>
    <lineage>
        <taxon>Bacteria</taxon>
        <taxon>Bacillati</taxon>
        <taxon>Bacillota</taxon>
        <taxon>Clostridia</taxon>
        <taxon>Eubacteriales</taxon>
        <taxon>Clostridiaceae</taxon>
        <taxon>Clostridium</taxon>
    </lineage>
</organism>
<dbReference type="AlphaFoldDB" id="A0A151B565"/>
<accession>A0A151B565</accession>